<evidence type="ECO:0000256" key="4">
    <source>
        <dbReference type="ARBA" id="ARBA00022777"/>
    </source>
</evidence>
<evidence type="ECO:0000259" key="7">
    <source>
        <dbReference type="PROSITE" id="PS50011"/>
    </source>
</evidence>
<evidence type="ECO:0000256" key="3">
    <source>
        <dbReference type="ARBA" id="ARBA00022741"/>
    </source>
</evidence>
<dbReference type="PROSITE" id="PS50011">
    <property type="entry name" value="PROTEIN_KINASE_DOM"/>
    <property type="match status" value="1"/>
</dbReference>
<feature type="non-terminal residue" evidence="8">
    <location>
        <position position="1"/>
    </location>
</feature>
<keyword evidence="2" id="KW-0808">Transferase</keyword>
<dbReference type="InterPro" id="IPR001245">
    <property type="entry name" value="Ser-Thr/Tyr_kinase_cat_dom"/>
</dbReference>
<dbReference type="Gene3D" id="3.30.200.20">
    <property type="entry name" value="Phosphorylase Kinase, domain 1"/>
    <property type="match status" value="1"/>
</dbReference>
<dbReference type="GO" id="GO:0005886">
    <property type="term" value="C:plasma membrane"/>
    <property type="evidence" value="ECO:0007669"/>
    <property type="project" value="TreeGrafter"/>
</dbReference>
<dbReference type="InterPro" id="IPR011009">
    <property type="entry name" value="Kinase-like_dom_sf"/>
</dbReference>
<dbReference type="PROSITE" id="PS00108">
    <property type="entry name" value="PROTEIN_KINASE_ST"/>
    <property type="match status" value="1"/>
</dbReference>
<keyword evidence="4" id="KW-0418">Kinase</keyword>
<comment type="caution">
    <text evidence="8">The sequence shown here is derived from an EMBL/GenBank/DDBJ whole genome shotgun (WGS) entry which is preliminary data.</text>
</comment>
<dbReference type="OrthoDB" id="688481at2759"/>
<dbReference type="Gene3D" id="1.10.510.10">
    <property type="entry name" value="Transferase(Phosphotransferase) domain 1"/>
    <property type="match status" value="1"/>
</dbReference>
<evidence type="ECO:0000256" key="5">
    <source>
        <dbReference type="ARBA" id="ARBA00022840"/>
    </source>
</evidence>
<dbReference type="GO" id="GO:0004674">
    <property type="term" value="F:protein serine/threonine kinase activity"/>
    <property type="evidence" value="ECO:0007669"/>
    <property type="project" value="UniProtKB-KW"/>
</dbReference>
<dbReference type="Pfam" id="PF07714">
    <property type="entry name" value="PK_Tyr_Ser-Thr"/>
    <property type="match status" value="2"/>
</dbReference>
<name>A0A371HB05_MUCPR</name>
<keyword evidence="1" id="KW-0723">Serine/threonine-protein kinase</keyword>
<organism evidence="8 9">
    <name type="scientific">Mucuna pruriens</name>
    <name type="common">Velvet bean</name>
    <name type="synonym">Dolichos pruriens</name>
    <dbReference type="NCBI Taxonomy" id="157652"/>
    <lineage>
        <taxon>Eukaryota</taxon>
        <taxon>Viridiplantae</taxon>
        <taxon>Streptophyta</taxon>
        <taxon>Embryophyta</taxon>
        <taxon>Tracheophyta</taxon>
        <taxon>Spermatophyta</taxon>
        <taxon>Magnoliopsida</taxon>
        <taxon>eudicotyledons</taxon>
        <taxon>Gunneridae</taxon>
        <taxon>Pentapetalae</taxon>
        <taxon>rosids</taxon>
        <taxon>fabids</taxon>
        <taxon>Fabales</taxon>
        <taxon>Fabaceae</taxon>
        <taxon>Papilionoideae</taxon>
        <taxon>50 kb inversion clade</taxon>
        <taxon>NPAAA clade</taxon>
        <taxon>indigoferoid/millettioid clade</taxon>
        <taxon>Phaseoleae</taxon>
        <taxon>Mucuna</taxon>
    </lineage>
</organism>
<feature type="region of interest" description="Disordered" evidence="6">
    <location>
        <begin position="252"/>
        <end position="271"/>
    </location>
</feature>
<proteinExistence type="predicted"/>
<sequence length="271" mass="30153">MTATGNFGDENKLGQGGFGSFYKGCLANGQEIAVKRLSENSGQGTEEFKNEVTLLAKLQTRNLVETKGRHWFGISASKSFWELLVVLKIIHRDLKASNVLLDAAMNPKILDFGMARIFGEDQIQARTRRVWLYVAEYAMEGRYSTKSDVFSFGVLLLEMIAGKRNTDSEIGRASPNLIGYVWILWMEKRALDIVDSTLGQSYPHALVLRCIQIGLLCVQENAINRPSMIEVVFMLGNETPLSPPQKPAFLFNGNRDLPEPSTSGRGSSINE</sequence>
<evidence type="ECO:0000256" key="1">
    <source>
        <dbReference type="ARBA" id="ARBA00022527"/>
    </source>
</evidence>
<evidence type="ECO:0000313" key="8">
    <source>
        <dbReference type="EMBL" id="RDX99970.1"/>
    </source>
</evidence>
<dbReference type="InterPro" id="IPR008271">
    <property type="entry name" value="Ser/Thr_kinase_AS"/>
</dbReference>
<keyword evidence="9" id="KW-1185">Reference proteome</keyword>
<evidence type="ECO:0000256" key="6">
    <source>
        <dbReference type="SAM" id="MobiDB-lite"/>
    </source>
</evidence>
<keyword evidence="5" id="KW-0067">ATP-binding</keyword>
<evidence type="ECO:0000256" key="2">
    <source>
        <dbReference type="ARBA" id="ARBA00022679"/>
    </source>
</evidence>
<feature type="domain" description="Protein kinase" evidence="7">
    <location>
        <begin position="1"/>
        <end position="249"/>
    </location>
</feature>
<keyword evidence="3" id="KW-0547">Nucleotide-binding</keyword>
<dbReference type="GO" id="GO:0005524">
    <property type="term" value="F:ATP binding"/>
    <property type="evidence" value="ECO:0007669"/>
    <property type="project" value="UniProtKB-KW"/>
</dbReference>
<reference evidence="8" key="1">
    <citation type="submission" date="2018-05" db="EMBL/GenBank/DDBJ databases">
        <title>Draft genome of Mucuna pruriens seed.</title>
        <authorList>
            <person name="Nnadi N.E."/>
            <person name="Vos R."/>
            <person name="Hasami M.H."/>
            <person name="Devisetty U.K."/>
            <person name="Aguiy J.C."/>
        </authorList>
    </citation>
    <scope>NUCLEOTIDE SEQUENCE [LARGE SCALE GENOMIC DNA]</scope>
    <source>
        <strain evidence="8">JCA_2017</strain>
    </source>
</reference>
<dbReference type="AlphaFoldDB" id="A0A371HB05"/>
<dbReference type="Proteomes" id="UP000257109">
    <property type="component" value="Unassembled WGS sequence"/>
</dbReference>
<evidence type="ECO:0000313" key="9">
    <source>
        <dbReference type="Proteomes" id="UP000257109"/>
    </source>
</evidence>
<accession>A0A371HB05</accession>
<dbReference type="SUPFAM" id="SSF56112">
    <property type="entry name" value="Protein kinase-like (PK-like)"/>
    <property type="match status" value="1"/>
</dbReference>
<protein>
    <submittedName>
        <fullName evidence="8">Cysteine-rich receptor-like protein kinase 5</fullName>
    </submittedName>
</protein>
<gene>
    <name evidence="8" type="primary">CRK5</name>
    <name evidence="8" type="ORF">CR513_16900</name>
</gene>
<dbReference type="PANTHER" id="PTHR27002:SF981">
    <property type="entry name" value="NON-SPECIFIC SERINE_THREONINE PROTEIN KINASE"/>
    <property type="match status" value="1"/>
</dbReference>
<feature type="non-terminal residue" evidence="8">
    <location>
        <position position="271"/>
    </location>
</feature>
<dbReference type="PANTHER" id="PTHR27002">
    <property type="entry name" value="RECEPTOR-LIKE SERINE/THREONINE-PROTEIN KINASE SD1-8"/>
    <property type="match status" value="1"/>
</dbReference>
<dbReference type="EMBL" id="QJKJ01003100">
    <property type="protein sequence ID" value="RDX99970.1"/>
    <property type="molecule type" value="Genomic_DNA"/>
</dbReference>
<dbReference type="SMART" id="SM00220">
    <property type="entry name" value="S_TKc"/>
    <property type="match status" value="1"/>
</dbReference>
<dbReference type="InterPro" id="IPR000719">
    <property type="entry name" value="Prot_kinase_dom"/>
</dbReference>
<feature type="compositionally biased region" description="Polar residues" evidence="6">
    <location>
        <begin position="260"/>
        <end position="271"/>
    </location>
</feature>